<dbReference type="AlphaFoldDB" id="A0A2N3III9"/>
<evidence type="ECO:0000313" key="1">
    <source>
        <dbReference type="EMBL" id="PKQ70091.1"/>
    </source>
</evidence>
<accession>A0A2N3III9</accession>
<reference evidence="1 2" key="1">
    <citation type="submission" date="2017-06" db="EMBL/GenBank/DDBJ databases">
        <title>Raineya orbicola gen. nov., sp. nov. a slightly thermophilic bacterium of the phylum Bacteroidetes and the description of Raineyaceae fam. nov.</title>
        <authorList>
            <person name="Albuquerque L."/>
            <person name="Polonia A.R.M."/>
            <person name="Barroso C."/>
            <person name="Froufe H.J.C."/>
            <person name="Lage O."/>
            <person name="Lobo-Da-Cunha A."/>
            <person name="Egas C."/>
            <person name="Da Costa M.S."/>
        </authorList>
    </citation>
    <scope>NUCLEOTIDE SEQUENCE [LARGE SCALE GENOMIC DNA]</scope>
    <source>
        <strain evidence="1 2">SPSPC-11</strain>
    </source>
</reference>
<proteinExistence type="predicted"/>
<comment type="caution">
    <text evidence="1">The sequence shown here is derived from an EMBL/GenBank/DDBJ whole genome shotgun (WGS) entry which is preliminary data.</text>
</comment>
<dbReference type="OrthoDB" id="1524821at2"/>
<gene>
    <name evidence="1" type="ORF">Rain11_0895</name>
</gene>
<dbReference type="Pfam" id="PF02620">
    <property type="entry name" value="YceD"/>
    <property type="match status" value="1"/>
</dbReference>
<evidence type="ECO:0000313" key="2">
    <source>
        <dbReference type="Proteomes" id="UP000233387"/>
    </source>
</evidence>
<dbReference type="Proteomes" id="UP000233387">
    <property type="component" value="Unassembled WGS sequence"/>
</dbReference>
<dbReference type="InterPro" id="IPR003772">
    <property type="entry name" value="YceD"/>
</dbReference>
<keyword evidence="2" id="KW-1185">Reference proteome</keyword>
<protein>
    <submittedName>
        <fullName evidence="1">Putative ACR</fullName>
    </submittedName>
</protein>
<dbReference type="RefSeq" id="WP_133121506.1">
    <property type="nucleotide sequence ID" value="NZ_NKXO01000011.1"/>
</dbReference>
<sequence>MQEYTVEIAKLQNKDYHYTWSGNRAFFEFFEESLVQNGNFEVKMKLRKSDALLQLDFDIQGNLELVCDRSLDIFSYPFQTQGKQVLQFSDHNEVLDDEFELIAKGTPQINVAQYIYELIMLAVPMKKLHPRYQEKSNEGDIKLVYSSEEKELKKETEEKNAEIDPRWAELKKLLENKKS</sequence>
<dbReference type="EMBL" id="NKXO01000011">
    <property type="protein sequence ID" value="PKQ70091.1"/>
    <property type="molecule type" value="Genomic_DNA"/>
</dbReference>
<organism evidence="1 2">
    <name type="scientific">Raineya orbicola</name>
    <dbReference type="NCBI Taxonomy" id="2016530"/>
    <lineage>
        <taxon>Bacteria</taxon>
        <taxon>Pseudomonadati</taxon>
        <taxon>Bacteroidota</taxon>
        <taxon>Cytophagia</taxon>
        <taxon>Cytophagales</taxon>
        <taxon>Raineyaceae</taxon>
        <taxon>Raineya</taxon>
    </lineage>
</organism>
<name>A0A2N3III9_9BACT</name>